<dbReference type="eggNOG" id="KOG4562">
    <property type="taxonomic scope" value="Eukaryota"/>
</dbReference>
<feature type="region of interest" description="Disordered" evidence="1">
    <location>
        <begin position="1"/>
        <end position="64"/>
    </location>
</feature>
<dbReference type="Proteomes" id="UP000014074">
    <property type="component" value="Unassembled WGS sequence"/>
</dbReference>
<dbReference type="SMART" id="SM01373">
    <property type="entry name" value="MAGE"/>
    <property type="match status" value="1"/>
</dbReference>
<evidence type="ECO:0000313" key="3">
    <source>
        <dbReference type="EMBL" id="EON98974.1"/>
    </source>
</evidence>
<dbReference type="PANTHER" id="PTHR11736">
    <property type="entry name" value="MELANOMA-ASSOCIATED ANTIGEN MAGE ANTIGEN"/>
    <property type="match status" value="1"/>
</dbReference>
<keyword evidence="4" id="KW-1185">Reference proteome</keyword>
<feature type="compositionally biased region" description="Basic and acidic residues" evidence="1">
    <location>
        <begin position="19"/>
        <end position="33"/>
    </location>
</feature>
<protein>
    <submittedName>
        <fullName evidence="3">Putative mage family protein</fullName>
    </submittedName>
</protein>
<dbReference type="EMBL" id="KB933181">
    <property type="protein sequence ID" value="EON98974.1"/>
    <property type="molecule type" value="Genomic_DNA"/>
</dbReference>
<evidence type="ECO:0000313" key="4">
    <source>
        <dbReference type="Proteomes" id="UP000014074"/>
    </source>
</evidence>
<feature type="compositionally biased region" description="Acidic residues" evidence="1">
    <location>
        <begin position="34"/>
        <end position="53"/>
    </location>
</feature>
<dbReference type="HOGENOM" id="CLU_048908_0_0_1"/>
<dbReference type="Gene3D" id="1.10.10.1200">
    <property type="entry name" value="MAGE homology domain, winged helix WH1 motif"/>
    <property type="match status" value="1"/>
</dbReference>
<dbReference type="AlphaFoldDB" id="R8BI70"/>
<dbReference type="InterPro" id="IPR002190">
    <property type="entry name" value="MHD_dom"/>
</dbReference>
<dbReference type="RefSeq" id="XP_007916222.1">
    <property type="nucleotide sequence ID" value="XM_007918031.1"/>
</dbReference>
<dbReference type="InterPro" id="IPR041899">
    <property type="entry name" value="MAGE_WH2"/>
</dbReference>
<feature type="domain" description="MAGE" evidence="2">
    <location>
        <begin position="63"/>
        <end position="123"/>
    </location>
</feature>
<dbReference type="GO" id="GO:0006281">
    <property type="term" value="P:DNA repair"/>
    <property type="evidence" value="ECO:0007669"/>
    <property type="project" value="TreeGrafter"/>
</dbReference>
<dbReference type="Pfam" id="PF01454">
    <property type="entry name" value="MAGE"/>
    <property type="match status" value="1"/>
</dbReference>
<feature type="compositionally biased region" description="Low complexity" evidence="1">
    <location>
        <begin position="140"/>
        <end position="149"/>
    </location>
</feature>
<name>R8BI70_PHAM7</name>
<dbReference type="GeneID" id="19326044"/>
<dbReference type="OrthoDB" id="205198at2759"/>
<accession>R8BI70</accession>
<proteinExistence type="predicted"/>
<feature type="region of interest" description="Disordered" evidence="1">
    <location>
        <begin position="127"/>
        <end position="149"/>
    </location>
</feature>
<dbReference type="PANTHER" id="PTHR11736:SF14">
    <property type="entry name" value="NSE3 HOMOLOG, SMC5-SMC6 COMPLEX COMPONENT"/>
    <property type="match status" value="1"/>
</dbReference>
<gene>
    <name evidence="3" type="ORF">UCRPA7_5484</name>
</gene>
<reference evidence="4" key="1">
    <citation type="journal article" date="2013" name="Genome Announc.">
        <title>Draft genome sequence of the ascomycete Phaeoacremonium aleophilum strain UCR-PA7, a causal agent of the esca disease complex in grapevines.</title>
        <authorList>
            <person name="Blanco-Ulate B."/>
            <person name="Rolshausen P."/>
            <person name="Cantu D."/>
        </authorList>
    </citation>
    <scope>NUCLEOTIDE SEQUENCE [LARGE SCALE GENOMIC DNA]</scope>
    <source>
        <strain evidence="4">UCR-PA7</strain>
    </source>
</reference>
<dbReference type="KEGG" id="tmn:UCRPA7_5484"/>
<dbReference type="GO" id="GO:0005634">
    <property type="term" value="C:nucleus"/>
    <property type="evidence" value="ECO:0007669"/>
    <property type="project" value="TreeGrafter"/>
</dbReference>
<evidence type="ECO:0000259" key="2">
    <source>
        <dbReference type="PROSITE" id="PS50838"/>
    </source>
</evidence>
<feature type="region of interest" description="Disordered" evidence="1">
    <location>
        <begin position="299"/>
        <end position="343"/>
    </location>
</feature>
<organism evidence="3 4">
    <name type="scientific">Phaeoacremonium minimum (strain UCR-PA7)</name>
    <name type="common">Esca disease fungus</name>
    <name type="synonym">Togninia minima</name>
    <dbReference type="NCBI Taxonomy" id="1286976"/>
    <lineage>
        <taxon>Eukaryota</taxon>
        <taxon>Fungi</taxon>
        <taxon>Dikarya</taxon>
        <taxon>Ascomycota</taxon>
        <taxon>Pezizomycotina</taxon>
        <taxon>Sordariomycetes</taxon>
        <taxon>Sordariomycetidae</taxon>
        <taxon>Togniniales</taxon>
        <taxon>Togniniaceae</taxon>
        <taxon>Phaeoacremonium</taxon>
    </lineage>
</organism>
<dbReference type="Gene3D" id="1.10.10.1210">
    <property type="entry name" value="MAGE homology domain, winged helix WH2 motif"/>
    <property type="match status" value="1"/>
</dbReference>
<evidence type="ECO:0000256" key="1">
    <source>
        <dbReference type="SAM" id="MobiDB-lite"/>
    </source>
</evidence>
<sequence length="343" mass="38678">MPVLQRRPRRVVDDDEQSEHEQRPRQRQRRGEPEPEDSEAPVSDDEQDQDQDIDGVQRDDSEQNQMVKKLVRYALACEYSRTPIRREGIKEKVLGDQGRAFKKVFEGAQKQLRAVFGMEMVELPARDKLTKEEKRKAVKSQSAGQGGQSAASNAYMLVSTLPEQYRAARIIAPSKVQSADDEAAYTGFYTLIVSIITLNGGELSHPKLKQYLRMLNTETNVHNSNKTDDVLAKLQRQGYIVKMSDKDARQNGEDDNTTWYVGPRGKKEIPPEAIAGVVRAVYGEESDELEAKLRASLRIKERVPGDDQEEEAVEQDGAANDTPVNGGSRRRSRRTAANDDYDD</sequence>
<dbReference type="InterPro" id="IPR041898">
    <property type="entry name" value="MAGE_WH1"/>
</dbReference>
<dbReference type="InterPro" id="IPR037445">
    <property type="entry name" value="MAGE"/>
</dbReference>
<dbReference type="PROSITE" id="PS50838">
    <property type="entry name" value="MAGE"/>
    <property type="match status" value="1"/>
</dbReference>